<sequence>MPWLLWKLFYVYLNHCHWQLRTAALTLILVVVFIVALSSIDAALSYILSWLLRKSA</sequence>
<keyword evidence="1" id="KW-0472">Membrane</keyword>
<dbReference type="EnsemblPlants" id="AET5Gv20560800.10">
    <property type="protein sequence ID" value="AET5Gv20560800.10"/>
    <property type="gene ID" value="AET5Gv20560800"/>
</dbReference>
<dbReference type="PANTHER" id="PTHR37247">
    <property type="entry name" value="TRANSMEMBRANE PROTEIN"/>
    <property type="match status" value="1"/>
</dbReference>
<feature type="transmembrane region" description="Helical" evidence="1">
    <location>
        <begin position="20"/>
        <end position="52"/>
    </location>
</feature>
<name>A0A453KYW6_AEGTS</name>
<reference evidence="3" key="1">
    <citation type="journal article" date="2014" name="Science">
        <title>Ancient hybridizations among the ancestral genomes of bread wheat.</title>
        <authorList>
            <consortium name="International Wheat Genome Sequencing Consortium,"/>
            <person name="Marcussen T."/>
            <person name="Sandve S.R."/>
            <person name="Heier L."/>
            <person name="Spannagl M."/>
            <person name="Pfeifer M."/>
            <person name="Jakobsen K.S."/>
            <person name="Wulff B.B."/>
            <person name="Steuernagel B."/>
            <person name="Mayer K.F."/>
            <person name="Olsen O.A."/>
        </authorList>
    </citation>
    <scope>NUCLEOTIDE SEQUENCE [LARGE SCALE GENOMIC DNA]</scope>
    <source>
        <strain evidence="3">cv. AL8/78</strain>
    </source>
</reference>
<evidence type="ECO:0000256" key="1">
    <source>
        <dbReference type="SAM" id="Phobius"/>
    </source>
</evidence>
<organism evidence="2 3">
    <name type="scientific">Aegilops tauschii subsp. strangulata</name>
    <name type="common">Goatgrass</name>
    <dbReference type="NCBI Taxonomy" id="200361"/>
    <lineage>
        <taxon>Eukaryota</taxon>
        <taxon>Viridiplantae</taxon>
        <taxon>Streptophyta</taxon>
        <taxon>Embryophyta</taxon>
        <taxon>Tracheophyta</taxon>
        <taxon>Spermatophyta</taxon>
        <taxon>Magnoliopsida</taxon>
        <taxon>Liliopsida</taxon>
        <taxon>Poales</taxon>
        <taxon>Poaceae</taxon>
        <taxon>BOP clade</taxon>
        <taxon>Pooideae</taxon>
        <taxon>Triticodae</taxon>
        <taxon>Triticeae</taxon>
        <taxon>Triticinae</taxon>
        <taxon>Aegilops</taxon>
    </lineage>
</organism>
<accession>A0A453KYW6</accession>
<evidence type="ECO:0000313" key="2">
    <source>
        <dbReference type="EnsemblPlants" id="AET5Gv20560800.10"/>
    </source>
</evidence>
<reference evidence="3" key="2">
    <citation type="journal article" date="2017" name="Nat. Plants">
        <title>The Aegilops tauschii genome reveals multiple impacts of transposons.</title>
        <authorList>
            <person name="Zhao G."/>
            <person name="Zou C."/>
            <person name="Li K."/>
            <person name="Wang K."/>
            <person name="Li T."/>
            <person name="Gao L."/>
            <person name="Zhang X."/>
            <person name="Wang H."/>
            <person name="Yang Z."/>
            <person name="Liu X."/>
            <person name="Jiang W."/>
            <person name="Mao L."/>
            <person name="Kong X."/>
            <person name="Jiao Y."/>
            <person name="Jia J."/>
        </authorList>
    </citation>
    <scope>NUCLEOTIDE SEQUENCE [LARGE SCALE GENOMIC DNA]</scope>
    <source>
        <strain evidence="3">cv. AL8/78</strain>
    </source>
</reference>
<keyword evidence="1" id="KW-0812">Transmembrane</keyword>
<dbReference type="Proteomes" id="UP000015105">
    <property type="component" value="Chromosome 5D"/>
</dbReference>
<dbReference type="AlphaFoldDB" id="A0A453KYW6"/>
<protein>
    <submittedName>
        <fullName evidence="2">Uncharacterized protein</fullName>
    </submittedName>
</protein>
<proteinExistence type="predicted"/>
<reference evidence="2" key="3">
    <citation type="journal article" date="2017" name="Nature">
        <title>Genome sequence of the progenitor of the wheat D genome Aegilops tauschii.</title>
        <authorList>
            <person name="Luo M.C."/>
            <person name="Gu Y.Q."/>
            <person name="Puiu D."/>
            <person name="Wang H."/>
            <person name="Twardziok S.O."/>
            <person name="Deal K.R."/>
            <person name="Huo N."/>
            <person name="Zhu T."/>
            <person name="Wang L."/>
            <person name="Wang Y."/>
            <person name="McGuire P.E."/>
            <person name="Liu S."/>
            <person name="Long H."/>
            <person name="Ramasamy R.K."/>
            <person name="Rodriguez J.C."/>
            <person name="Van S.L."/>
            <person name="Yuan L."/>
            <person name="Wang Z."/>
            <person name="Xia Z."/>
            <person name="Xiao L."/>
            <person name="Anderson O.D."/>
            <person name="Ouyang S."/>
            <person name="Liang Y."/>
            <person name="Zimin A.V."/>
            <person name="Pertea G."/>
            <person name="Qi P."/>
            <person name="Bennetzen J.L."/>
            <person name="Dai X."/>
            <person name="Dawson M.W."/>
            <person name="Muller H.G."/>
            <person name="Kugler K."/>
            <person name="Rivarola-Duarte L."/>
            <person name="Spannagl M."/>
            <person name="Mayer K.F.X."/>
            <person name="Lu F.H."/>
            <person name="Bevan M.W."/>
            <person name="Leroy P."/>
            <person name="Li P."/>
            <person name="You F.M."/>
            <person name="Sun Q."/>
            <person name="Liu Z."/>
            <person name="Lyons E."/>
            <person name="Wicker T."/>
            <person name="Salzberg S.L."/>
            <person name="Devos K.M."/>
            <person name="Dvorak J."/>
        </authorList>
    </citation>
    <scope>NUCLEOTIDE SEQUENCE [LARGE SCALE GENOMIC DNA]</scope>
    <source>
        <strain evidence="2">cv. AL8/78</strain>
    </source>
</reference>
<reference evidence="2" key="4">
    <citation type="submission" date="2019-03" db="UniProtKB">
        <authorList>
            <consortium name="EnsemblPlants"/>
        </authorList>
    </citation>
    <scope>IDENTIFICATION</scope>
</reference>
<dbReference type="PANTHER" id="PTHR37247:SF1">
    <property type="entry name" value="TRANSMEMBRANE PROTEIN"/>
    <property type="match status" value="1"/>
</dbReference>
<dbReference type="Gramene" id="AET5Gv20560800.10">
    <property type="protein sequence ID" value="AET5Gv20560800.10"/>
    <property type="gene ID" value="AET5Gv20560800"/>
</dbReference>
<reference evidence="2" key="5">
    <citation type="journal article" date="2021" name="G3 (Bethesda)">
        <title>Aegilops tauschii genome assembly Aet v5.0 features greater sequence contiguity and improved annotation.</title>
        <authorList>
            <person name="Wang L."/>
            <person name="Zhu T."/>
            <person name="Rodriguez J.C."/>
            <person name="Deal K.R."/>
            <person name="Dubcovsky J."/>
            <person name="McGuire P.E."/>
            <person name="Lux T."/>
            <person name="Spannagl M."/>
            <person name="Mayer K.F.X."/>
            <person name="Baldrich P."/>
            <person name="Meyers B.C."/>
            <person name="Huo N."/>
            <person name="Gu Y.Q."/>
            <person name="Zhou H."/>
            <person name="Devos K.M."/>
            <person name="Bennetzen J.L."/>
            <person name="Unver T."/>
            <person name="Budak H."/>
            <person name="Gulick P.J."/>
            <person name="Galiba G."/>
            <person name="Kalapos B."/>
            <person name="Nelson D.R."/>
            <person name="Li P."/>
            <person name="You F.M."/>
            <person name="Luo M.C."/>
            <person name="Dvorak J."/>
        </authorList>
    </citation>
    <scope>NUCLEOTIDE SEQUENCE [LARGE SCALE GENOMIC DNA]</scope>
    <source>
        <strain evidence="2">cv. AL8/78</strain>
    </source>
</reference>
<keyword evidence="1" id="KW-1133">Transmembrane helix</keyword>
<evidence type="ECO:0000313" key="3">
    <source>
        <dbReference type="Proteomes" id="UP000015105"/>
    </source>
</evidence>
<keyword evidence="3" id="KW-1185">Reference proteome</keyword>